<evidence type="ECO:0000256" key="1">
    <source>
        <dbReference type="SAM" id="Coils"/>
    </source>
</evidence>
<gene>
    <name evidence="3" type="ORF">B0I27_10640</name>
</gene>
<sequence>MKKITFFFITVMLLTGFAYGQSNNDIPVKGINDTIRVAITRDDMGYMIPWIPLSDVWITNTRIFKSPEARQKFNRLRYNVLKVLPYAKFARSRYSRLHEELELTENKKEQRKLVKACEKEIKDMFNKEIKNMTITQGEILIKLIDRETGNSSYELVKELKGGFRAFCYQSVAKVFGHNLKQKYDPAQERDIENIIQRSGYYGSYSFN</sequence>
<feature type="chain" id="PRO_5015394617" evidence="2">
    <location>
        <begin position="21"/>
        <end position="207"/>
    </location>
</feature>
<evidence type="ECO:0000313" key="3">
    <source>
        <dbReference type="EMBL" id="PRY52281.1"/>
    </source>
</evidence>
<reference evidence="3 4" key="1">
    <citation type="submission" date="2018-03" db="EMBL/GenBank/DDBJ databases">
        <title>Genomic Encyclopedia of Type Strains, Phase III (KMG-III): the genomes of soil and plant-associated and newly described type strains.</title>
        <authorList>
            <person name="Whitman W."/>
        </authorList>
    </citation>
    <scope>NUCLEOTIDE SEQUENCE [LARGE SCALE GENOMIC DNA]</scope>
    <source>
        <strain evidence="3 4">CGMCC 1.9313</strain>
    </source>
</reference>
<keyword evidence="2" id="KW-0732">Signal</keyword>
<dbReference type="InterPro" id="IPR025636">
    <property type="entry name" value="DUF4294"/>
</dbReference>
<evidence type="ECO:0000313" key="4">
    <source>
        <dbReference type="Proteomes" id="UP000238034"/>
    </source>
</evidence>
<keyword evidence="1" id="KW-0175">Coiled coil</keyword>
<dbReference type="AlphaFoldDB" id="A0A2T0U2Y6"/>
<dbReference type="EMBL" id="PVTH01000006">
    <property type="protein sequence ID" value="PRY52281.1"/>
    <property type="molecule type" value="Genomic_DNA"/>
</dbReference>
<comment type="caution">
    <text evidence="3">The sequence shown here is derived from an EMBL/GenBank/DDBJ whole genome shotgun (WGS) entry which is preliminary data.</text>
</comment>
<proteinExistence type="predicted"/>
<organism evidence="3 4">
    <name type="scientific">Arcticibacter pallidicorallinus</name>
    <dbReference type="NCBI Taxonomy" id="1259464"/>
    <lineage>
        <taxon>Bacteria</taxon>
        <taxon>Pseudomonadati</taxon>
        <taxon>Bacteroidota</taxon>
        <taxon>Sphingobacteriia</taxon>
        <taxon>Sphingobacteriales</taxon>
        <taxon>Sphingobacteriaceae</taxon>
        <taxon>Arcticibacter</taxon>
    </lineage>
</organism>
<feature type="coiled-coil region" evidence="1">
    <location>
        <begin position="87"/>
        <end position="127"/>
    </location>
</feature>
<dbReference type="RefSeq" id="WP_181276753.1">
    <property type="nucleotide sequence ID" value="NZ_PVTH01000006.1"/>
</dbReference>
<keyword evidence="4" id="KW-1185">Reference proteome</keyword>
<dbReference type="Proteomes" id="UP000238034">
    <property type="component" value="Unassembled WGS sequence"/>
</dbReference>
<dbReference type="Pfam" id="PF14127">
    <property type="entry name" value="DUF4294"/>
    <property type="match status" value="1"/>
</dbReference>
<accession>A0A2T0U2Y6</accession>
<feature type="signal peptide" evidence="2">
    <location>
        <begin position="1"/>
        <end position="20"/>
    </location>
</feature>
<evidence type="ECO:0000256" key="2">
    <source>
        <dbReference type="SAM" id="SignalP"/>
    </source>
</evidence>
<name>A0A2T0U2Y6_9SPHI</name>
<protein>
    <submittedName>
        <fullName evidence="3">Uncharacterized protein DUF4294</fullName>
    </submittedName>
</protein>